<comment type="cofactor">
    <cofactor evidence="2">
        <name>heme</name>
        <dbReference type="ChEBI" id="CHEBI:30413"/>
    </cofactor>
</comment>
<dbReference type="PANTHER" id="PTHR24305:SF166">
    <property type="entry name" value="CYTOCHROME P450 12A4, MITOCHONDRIAL-RELATED"/>
    <property type="match status" value="1"/>
</dbReference>
<evidence type="ECO:0000313" key="5">
    <source>
        <dbReference type="Proteomes" id="UP000800040"/>
    </source>
</evidence>
<dbReference type="GO" id="GO:0016705">
    <property type="term" value="F:oxidoreductase activity, acting on paired donors, with incorporation or reduction of molecular oxygen"/>
    <property type="evidence" value="ECO:0007669"/>
    <property type="project" value="InterPro"/>
</dbReference>
<organism evidence="4 5">
    <name type="scientific">Decorospora gaudefroyi</name>
    <dbReference type="NCBI Taxonomy" id="184978"/>
    <lineage>
        <taxon>Eukaryota</taxon>
        <taxon>Fungi</taxon>
        <taxon>Dikarya</taxon>
        <taxon>Ascomycota</taxon>
        <taxon>Pezizomycotina</taxon>
        <taxon>Dothideomycetes</taxon>
        <taxon>Pleosporomycetidae</taxon>
        <taxon>Pleosporales</taxon>
        <taxon>Pleosporineae</taxon>
        <taxon>Pleosporaceae</taxon>
        <taxon>Decorospora</taxon>
    </lineage>
</organism>
<keyword evidence="5" id="KW-1185">Reference proteome</keyword>
<dbReference type="InterPro" id="IPR050121">
    <property type="entry name" value="Cytochrome_P450_monoxygenase"/>
</dbReference>
<dbReference type="GO" id="GO:0004497">
    <property type="term" value="F:monooxygenase activity"/>
    <property type="evidence" value="ECO:0007669"/>
    <property type="project" value="InterPro"/>
</dbReference>
<reference evidence="4" key="1">
    <citation type="submission" date="2020-01" db="EMBL/GenBank/DDBJ databases">
        <authorList>
            <consortium name="DOE Joint Genome Institute"/>
            <person name="Haridas S."/>
            <person name="Albert R."/>
            <person name="Binder M."/>
            <person name="Bloem J."/>
            <person name="Labutti K."/>
            <person name="Salamov A."/>
            <person name="Andreopoulos B."/>
            <person name="Baker S.E."/>
            <person name="Barry K."/>
            <person name="Bills G."/>
            <person name="Bluhm B.H."/>
            <person name="Cannon C."/>
            <person name="Castanera R."/>
            <person name="Culley D.E."/>
            <person name="Daum C."/>
            <person name="Ezra D."/>
            <person name="Gonzalez J.B."/>
            <person name="Henrissat B."/>
            <person name="Kuo A."/>
            <person name="Liang C."/>
            <person name="Lipzen A."/>
            <person name="Lutzoni F."/>
            <person name="Magnuson J."/>
            <person name="Mondo S."/>
            <person name="Nolan M."/>
            <person name="Ohm R."/>
            <person name="Pangilinan J."/>
            <person name="Park H.-J."/>
            <person name="Ramirez L."/>
            <person name="Alfaro M."/>
            <person name="Sun H."/>
            <person name="Tritt A."/>
            <person name="Yoshinaga Y."/>
            <person name="Zwiers L.-H."/>
            <person name="Turgeon B.G."/>
            <person name="Goodwin S.B."/>
            <person name="Spatafora J.W."/>
            <person name="Crous P.W."/>
            <person name="Grigoriev I.V."/>
        </authorList>
    </citation>
    <scope>NUCLEOTIDE SEQUENCE</scope>
    <source>
        <strain evidence="4">P77</strain>
    </source>
</reference>
<feature type="signal peptide" evidence="3">
    <location>
        <begin position="1"/>
        <end position="18"/>
    </location>
</feature>
<keyword evidence="3" id="KW-0732">Signal</keyword>
<keyword evidence="2" id="KW-0479">Metal-binding</keyword>
<dbReference type="Gene3D" id="1.10.630.10">
    <property type="entry name" value="Cytochrome P450"/>
    <property type="match status" value="1"/>
</dbReference>
<dbReference type="GO" id="GO:0005506">
    <property type="term" value="F:iron ion binding"/>
    <property type="evidence" value="ECO:0007669"/>
    <property type="project" value="InterPro"/>
</dbReference>
<dbReference type="InterPro" id="IPR001128">
    <property type="entry name" value="Cyt_P450"/>
</dbReference>
<gene>
    <name evidence="4" type="ORF">BDW02DRAFT_569576</name>
</gene>
<dbReference type="Pfam" id="PF00067">
    <property type="entry name" value="p450"/>
    <property type="match status" value="1"/>
</dbReference>
<evidence type="ECO:0000256" key="2">
    <source>
        <dbReference type="PIRSR" id="PIRSR602401-1"/>
    </source>
</evidence>
<keyword evidence="2" id="KW-0408">Iron</keyword>
<dbReference type="GO" id="GO:0020037">
    <property type="term" value="F:heme binding"/>
    <property type="evidence" value="ECO:0007669"/>
    <property type="project" value="InterPro"/>
</dbReference>
<accession>A0A6A5KC31</accession>
<dbReference type="SUPFAM" id="SSF48264">
    <property type="entry name" value="Cytochrome P450"/>
    <property type="match status" value="1"/>
</dbReference>
<dbReference type="EMBL" id="ML975310">
    <property type="protein sequence ID" value="KAF1833939.1"/>
    <property type="molecule type" value="Genomic_DNA"/>
</dbReference>
<keyword evidence="2" id="KW-0349">Heme</keyword>
<feature type="binding site" description="axial binding residue" evidence="2">
    <location>
        <position position="499"/>
    </location>
    <ligand>
        <name>heme</name>
        <dbReference type="ChEBI" id="CHEBI:30413"/>
    </ligand>
    <ligandPart>
        <name>Fe</name>
        <dbReference type="ChEBI" id="CHEBI:18248"/>
    </ligandPart>
</feature>
<dbReference type="PANTHER" id="PTHR24305">
    <property type="entry name" value="CYTOCHROME P450"/>
    <property type="match status" value="1"/>
</dbReference>
<dbReference type="PRINTS" id="PR00463">
    <property type="entry name" value="EP450I"/>
</dbReference>
<sequence length="569" mass="64779">MALLTVLFALLALPCTLLFWTAQSLSRNRAKAKATGLPYLERWVSPMNPLWLLCGSSLVRLFERFGIASDNFSRIYSFGWEANARAQIHENNSSDVLLVVSPGGLQLVVADARVAYDILQRRTDFRRNMEEMAIMNVYGKNLVTTDDQEWRRHRKMTGVTFTEKNNELVWKQSLIQGKGMLKYWTERCQMPIRSVQQDSKILTLNVLAAALFNKLYSFEGPVDAKETRHKADESADLYRASLSTILRCIIEIFIVGEKRLQAWWTPKSWKAAGEAIINFRSYVVGLMEEERAYMKQGQTDHQHLVARLVRALDAAEKASETEGADAVNMTHEEIVSNLFVYAVAGNDTTAITLTNLIIHMASNQESQDWISEELNHYLPSSDPESWSYDTFKKLKRCNAVIMETLRLCHPLSQLVKTTGPTPQPLTINTKTYIIPPETSVHCTLAAMHSLRKYWGPNPLAWNPKQHITTTTTTTTFEAEVLASDTSDHFMPWAWGQRACPGKRFSQVELVAVLATLFRDWRVDVEPEEGEGVEEARRRAWVGSLVVDHQGKMLHEMLDSQQVGLVWVRR</sequence>
<proteinExistence type="inferred from homology"/>
<protein>
    <submittedName>
        <fullName evidence="4">Cytochrome P450</fullName>
    </submittedName>
</protein>
<dbReference type="PRINTS" id="PR00385">
    <property type="entry name" value="P450"/>
</dbReference>
<feature type="chain" id="PRO_5025433928" evidence="3">
    <location>
        <begin position="19"/>
        <end position="569"/>
    </location>
</feature>
<dbReference type="InterPro" id="IPR036396">
    <property type="entry name" value="Cyt_P450_sf"/>
</dbReference>
<evidence type="ECO:0000256" key="1">
    <source>
        <dbReference type="ARBA" id="ARBA00010617"/>
    </source>
</evidence>
<evidence type="ECO:0000313" key="4">
    <source>
        <dbReference type="EMBL" id="KAF1833939.1"/>
    </source>
</evidence>
<dbReference type="Proteomes" id="UP000800040">
    <property type="component" value="Unassembled WGS sequence"/>
</dbReference>
<dbReference type="InterPro" id="IPR002401">
    <property type="entry name" value="Cyt_P450_E_grp-I"/>
</dbReference>
<name>A0A6A5KC31_9PLEO</name>
<dbReference type="AlphaFoldDB" id="A0A6A5KC31"/>
<dbReference type="OrthoDB" id="1470350at2759"/>
<comment type="similarity">
    <text evidence="1">Belongs to the cytochrome P450 family.</text>
</comment>
<evidence type="ECO:0000256" key="3">
    <source>
        <dbReference type="SAM" id="SignalP"/>
    </source>
</evidence>